<dbReference type="Proteomes" id="UP000237347">
    <property type="component" value="Unassembled WGS sequence"/>
</dbReference>
<sequence length="115" mass="13542">MFGSLLLTDILDKYHKQSGKKLWDAKHENLSNEIERIKKENDNMQVELRHLKGEDITSLNPKELILLEEALENGLSSIREMQMEYLNIATRNTEMLEEENKHLALVLVRMFYVNL</sequence>
<dbReference type="Pfam" id="PF01486">
    <property type="entry name" value="K-box"/>
    <property type="match status" value="1"/>
</dbReference>
<dbReference type="PROSITE" id="PS51297">
    <property type="entry name" value="K_BOX"/>
    <property type="match status" value="1"/>
</dbReference>
<feature type="domain" description="K-box" evidence="2">
    <location>
        <begin position="27"/>
        <end position="114"/>
    </location>
</feature>
<accession>A0AAW0MHE4</accession>
<comment type="caution">
    <text evidence="3">The sequence shown here is derived from an EMBL/GenBank/DDBJ whole genome shotgun (WGS) entry which is preliminary data.</text>
</comment>
<dbReference type="GO" id="GO:0003700">
    <property type="term" value="F:DNA-binding transcription factor activity"/>
    <property type="evidence" value="ECO:0007669"/>
    <property type="project" value="InterPro"/>
</dbReference>
<feature type="coiled-coil region" evidence="1">
    <location>
        <begin position="20"/>
        <end position="54"/>
    </location>
</feature>
<keyword evidence="4" id="KW-1185">Reference proteome</keyword>
<organism evidence="3 4">
    <name type="scientific">Quercus suber</name>
    <name type="common">Cork oak</name>
    <dbReference type="NCBI Taxonomy" id="58331"/>
    <lineage>
        <taxon>Eukaryota</taxon>
        <taxon>Viridiplantae</taxon>
        <taxon>Streptophyta</taxon>
        <taxon>Embryophyta</taxon>
        <taxon>Tracheophyta</taxon>
        <taxon>Spermatophyta</taxon>
        <taxon>Magnoliopsida</taxon>
        <taxon>eudicotyledons</taxon>
        <taxon>Gunneridae</taxon>
        <taxon>Pentapetalae</taxon>
        <taxon>rosids</taxon>
        <taxon>fabids</taxon>
        <taxon>Fagales</taxon>
        <taxon>Fagaceae</taxon>
        <taxon>Quercus</taxon>
    </lineage>
</organism>
<proteinExistence type="predicted"/>
<protein>
    <submittedName>
        <fullName evidence="3">Floral homeotic protein pmads 2</fullName>
    </submittedName>
</protein>
<evidence type="ECO:0000256" key="1">
    <source>
        <dbReference type="SAM" id="Coils"/>
    </source>
</evidence>
<dbReference type="GO" id="GO:0005634">
    <property type="term" value="C:nucleus"/>
    <property type="evidence" value="ECO:0007669"/>
    <property type="project" value="InterPro"/>
</dbReference>
<dbReference type="InterPro" id="IPR002487">
    <property type="entry name" value="TF_Kbox"/>
</dbReference>
<dbReference type="AlphaFoldDB" id="A0AAW0MHE4"/>
<evidence type="ECO:0000313" key="3">
    <source>
        <dbReference type="EMBL" id="KAK7861178.1"/>
    </source>
</evidence>
<dbReference type="EMBL" id="PKMF04000003">
    <property type="protein sequence ID" value="KAK7861178.1"/>
    <property type="molecule type" value="Genomic_DNA"/>
</dbReference>
<evidence type="ECO:0000313" key="4">
    <source>
        <dbReference type="Proteomes" id="UP000237347"/>
    </source>
</evidence>
<evidence type="ECO:0000259" key="2">
    <source>
        <dbReference type="PROSITE" id="PS51297"/>
    </source>
</evidence>
<name>A0AAW0MHE4_QUESU</name>
<gene>
    <name evidence="3" type="primary">PMADS2</name>
    <name evidence="3" type="ORF">CFP56_024392</name>
</gene>
<keyword evidence="1" id="KW-0175">Coiled coil</keyword>
<reference evidence="3 4" key="1">
    <citation type="journal article" date="2018" name="Sci. Data">
        <title>The draft genome sequence of cork oak.</title>
        <authorList>
            <person name="Ramos A.M."/>
            <person name="Usie A."/>
            <person name="Barbosa P."/>
            <person name="Barros P.M."/>
            <person name="Capote T."/>
            <person name="Chaves I."/>
            <person name="Simoes F."/>
            <person name="Abreu I."/>
            <person name="Carrasquinho I."/>
            <person name="Faro C."/>
            <person name="Guimaraes J.B."/>
            <person name="Mendonca D."/>
            <person name="Nobrega F."/>
            <person name="Rodrigues L."/>
            <person name="Saibo N.J.M."/>
            <person name="Varela M.C."/>
            <person name="Egas C."/>
            <person name="Matos J."/>
            <person name="Miguel C.M."/>
            <person name="Oliveira M.M."/>
            <person name="Ricardo C.P."/>
            <person name="Goncalves S."/>
        </authorList>
    </citation>
    <scope>NUCLEOTIDE SEQUENCE [LARGE SCALE GENOMIC DNA]</scope>
    <source>
        <strain evidence="4">cv. HL8</strain>
    </source>
</reference>